<dbReference type="Proteomes" id="UP001165065">
    <property type="component" value="Unassembled WGS sequence"/>
</dbReference>
<proteinExistence type="predicted"/>
<accession>A0A9W7G259</accession>
<sequence>MEGCAKVPRWIEEGFKRRRDVVFDYGVEEGLDVGRLKCFNDMDEFRKCVKEVLSADVRSGYGTKKVRKGGAFAPAVDVSGGGRLTDGEDGGEEGRGGEGEEEGWGRVNTQQIDNVMVSFRVREREGEWGGSGALDKVKVVGMAHVK</sequence>
<protein>
    <submittedName>
        <fullName evidence="2">Uncharacterized protein</fullName>
    </submittedName>
</protein>
<keyword evidence="3" id="KW-1185">Reference proteome</keyword>
<evidence type="ECO:0000313" key="2">
    <source>
        <dbReference type="EMBL" id="GMI28829.1"/>
    </source>
</evidence>
<name>A0A9W7G259_9STRA</name>
<organism evidence="2 3">
    <name type="scientific">Triparma columacea</name>
    <dbReference type="NCBI Taxonomy" id="722753"/>
    <lineage>
        <taxon>Eukaryota</taxon>
        <taxon>Sar</taxon>
        <taxon>Stramenopiles</taxon>
        <taxon>Ochrophyta</taxon>
        <taxon>Bolidophyceae</taxon>
        <taxon>Parmales</taxon>
        <taxon>Triparmaceae</taxon>
        <taxon>Triparma</taxon>
    </lineage>
</organism>
<gene>
    <name evidence="2" type="ORF">TrCOL_g2197</name>
</gene>
<feature type="region of interest" description="Disordered" evidence="1">
    <location>
        <begin position="77"/>
        <end position="107"/>
    </location>
</feature>
<dbReference type="AlphaFoldDB" id="A0A9W7G259"/>
<evidence type="ECO:0000256" key="1">
    <source>
        <dbReference type="SAM" id="MobiDB-lite"/>
    </source>
</evidence>
<evidence type="ECO:0000313" key="3">
    <source>
        <dbReference type="Proteomes" id="UP001165065"/>
    </source>
</evidence>
<dbReference type="EMBL" id="BRYA01000669">
    <property type="protein sequence ID" value="GMI28829.1"/>
    <property type="molecule type" value="Genomic_DNA"/>
</dbReference>
<comment type="caution">
    <text evidence="2">The sequence shown here is derived from an EMBL/GenBank/DDBJ whole genome shotgun (WGS) entry which is preliminary data.</text>
</comment>
<reference evidence="3" key="1">
    <citation type="journal article" date="2023" name="Commun. Biol.">
        <title>Genome analysis of Parmales, the sister group of diatoms, reveals the evolutionary specialization of diatoms from phago-mixotrophs to photoautotrophs.</title>
        <authorList>
            <person name="Ban H."/>
            <person name="Sato S."/>
            <person name="Yoshikawa S."/>
            <person name="Yamada K."/>
            <person name="Nakamura Y."/>
            <person name="Ichinomiya M."/>
            <person name="Sato N."/>
            <person name="Blanc-Mathieu R."/>
            <person name="Endo H."/>
            <person name="Kuwata A."/>
            <person name="Ogata H."/>
        </authorList>
    </citation>
    <scope>NUCLEOTIDE SEQUENCE [LARGE SCALE GENOMIC DNA]</scope>
</reference>